<keyword evidence="3" id="KW-1185">Reference proteome</keyword>
<keyword evidence="1" id="KW-1133">Transmembrane helix</keyword>
<dbReference type="AlphaFoldDB" id="A0A7W9B7K1"/>
<feature type="transmembrane region" description="Helical" evidence="1">
    <location>
        <begin position="127"/>
        <end position="145"/>
    </location>
</feature>
<evidence type="ECO:0000256" key="1">
    <source>
        <dbReference type="SAM" id="Phobius"/>
    </source>
</evidence>
<dbReference type="InterPro" id="IPR046121">
    <property type="entry name" value="DUF6118"/>
</dbReference>
<evidence type="ECO:0000313" key="2">
    <source>
        <dbReference type="EMBL" id="MBB5707672.1"/>
    </source>
</evidence>
<evidence type="ECO:0000313" key="3">
    <source>
        <dbReference type="Proteomes" id="UP000537161"/>
    </source>
</evidence>
<keyword evidence="1" id="KW-0472">Membrane</keyword>
<dbReference type="Proteomes" id="UP000537161">
    <property type="component" value="Unassembled WGS sequence"/>
</dbReference>
<dbReference type="EMBL" id="JACIJH010000011">
    <property type="protein sequence ID" value="MBB5707672.1"/>
    <property type="molecule type" value="Genomic_DNA"/>
</dbReference>
<keyword evidence="1" id="KW-0812">Transmembrane</keyword>
<reference evidence="2 3" key="1">
    <citation type="submission" date="2020-08" db="EMBL/GenBank/DDBJ databases">
        <title>Genomic Encyclopedia of Type Strains, Phase IV (KMG-IV): sequencing the most valuable type-strain genomes for metagenomic binning, comparative biology and taxonomic classification.</title>
        <authorList>
            <person name="Goeker M."/>
        </authorList>
    </citation>
    <scope>NUCLEOTIDE SEQUENCE [LARGE SCALE GENOMIC DNA]</scope>
    <source>
        <strain evidence="2 3">DSM 27163</strain>
    </source>
</reference>
<protein>
    <submittedName>
        <fullName evidence="2">Uncharacterized protein</fullName>
    </submittedName>
</protein>
<dbReference type="RefSeq" id="WP_184099757.1">
    <property type="nucleotide sequence ID" value="NZ_JACIJH010000011.1"/>
</dbReference>
<sequence>MNSPSTSETDPAARAFAELGEKVGLLEAAVRGLVAKRDAAPDYSDTLTEIAALLEKMRVAINDFARSSAMQLTPDDMAAQIAAAGTKARAQDSAIIEKARGRFDNAAYRMEQLTGTAATIRDQRRRLLWAAGGSLFAGMLLWSFLPGVLLRALPQSWHMPENMARHIIGEPSLWGAGSRLMQAGSPEDWRAIVDAAQMRVDNRKAIDSCEQKAHKTRRSVRCTIRVGAQAQRA</sequence>
<dbReference type="Pfam" id="PF19613">
    <property type="entry name" value="DUF6118"/>
    <property type="match status" value="1"/>
</dbReference>
<gene>
    <name evidence="2" type="ORF">FHR21_003039</name>
</gene>
<name>A0A7W9B7K1_9SPHN</name>
<proteinExistence type="predicted"/>
<accession>A0A7W9B7K1</accession>
<organism evidence="2 3">
    <name type="scientific">Sphingopyxis panaciterrulae</name>
    <dbReference type="NCBI Taxonomy" id="462372"/>
    <lineage>
        <taxon>Bacteria</taxon>
        <taxon>Pseudomonadati</taxon>
        <taxon>Pseudomonadota</taxon>
        <taxon>Alphaproteobacteria</taxon>
        <taxon>Sphingomonadales</taxon>
        <taxon>Sphingomonadaceae</taxon>
        <taxon>Sphingopyxis</taxon>
    </lineage>
</organism>
<comment type="caution">
    <text evidence="2">The sequence shown here is derived from an EMBL/GenBank/DDBJ whole genome shotgun (WGS) entry which is preliminary data.</text>
</comment>